<name>A0A7R8H291_LEPSM</name>
<dbReference type="EMBL" id="HG994592">
    <property type="protein sequence ID" value="CAF2823177.1"/>
    <property type="molecule type" value="Genomic_DNA"/>
</dbReference>
<organism evidence="1 2">
    <name type="scientific">Lepeophtheirus salmonis</name>
    <name type="common">Salmon louse</name>
    <name type="synonym">Caligus salmonis</name>
    <dbReference type="NCBI Taxonomy" id="72036"/>
    <lineage>
        <taxon>Eukaryota</taxon>
        <taxon>Metazoa</taxon>
        <taxon>Ecdysozoa</taxon>
        <taxon>Arthropoda</taxon>
        <taxon>Crustacea</taxon>
        <taxon>Multicrustacea</taxon>
        <taxon>Hexanauplia</taxon>
        <taxon>Copepoda</taxon>
        <taxon>Siphonostomatoida</taxon>
        <taxon>Caligidae</taxon>
        <taxon>Lepeophtheirus</taxon>
    </lineage>
</organism>
<dbReference type="OrthoDB" id="10651965at2759"/>
<dbReference type="AlphaFoldDB" id="A0A7R8H291"/>
<reference evidence="1" key="1">
    <citation type="submission" date="2021-02" db="EMBL/GenBank/DDBJ databases">
        <authorList>
            <person name="Bekaert M."/>
        </authorList>
    </citation>
    <scope>NUCLEOTIDE SEQUENCE</scope>
    <source>
        <strain evidence="1">IoA-00</strain>
    </source>
</reference>
<evidence type="ECO:0000313" key="1">
    <source>
        <dbReference type="EMBL" id="CAF2823177.1"/>
    </source>
</evidence>
<protein>
    <submittedName>
        <fullName evidence="1">(salmon louse) hypothetical protein</fullName>
    </submittedName>
</protein>
<dbReference type="Proteomes" id="UP000675881">
    <property type="component" value="Chromosome 13"/>
</dbReference>
<sequence>MYIHFSTHFIFRNVPFTLTSKVASRILIGIEQSIQRRKRFSNPSANNLLNYSKELFCIREFVNLIAVSNLGELNLWNIEESLRTNIVTSLSKFTGLRKVDLMETFHPHLTVEHDCSDLIIIYVSDYSVNFIRKCTQLKRLSTFKTGLSPGGKIAILTGLSTSLEYFDNGDVNFSFLPNYNKLEEIQVMGGILSCPSILPAMESIGKGLLEDLALINWQGLSHMDTYIPFESNTLKNLSISGDVSSNFLLSFIQLKKLKKLEIGKRIISDKFLLDAIINDKEILRSLREFVIEDPLRFSLGSLYSLIEHLPNIRKLKGLYTWNCLSKIDVINFQRLIRVNNLNVEI</sequence>
<dbReference type="SUPFAM" id="SSF52047">
    <property type="entry name" value="RNI-like"/>
    <property type="match status" value="1"/>
</dbReference>
<proteinExistence type="predicted"/>
<keyword evidence="2" id="KW-1185">Reference proteome</keyword>
<accession>A0A7R8H291</accession>
<evidence type="ECO:0000313" key="2">
    <source>
        <dbReference type="Proteomes" id="UP000675881"/>
    </source>
</evidence>
<gene>
    <name evidence="1" type="ORF">LSAA_4081</name>
</gene>